<dbReference type="FunFam" id="1.20.1250.20:FF:000003">
    <property type="entry name" value="Solute carrier family 17 member 3"/>
    <property type="match status" value="1"/>
</dbReference>
<evidence type="ECO:0000256" key="19">
    <source>
        <dbReference type="ARBA" id="ARBA00051447"/>
    </source>
</evidence>
<feature type="region of interest" description="Disordered" evidence="26">
    <location>
        <begin position="479"/>
        <end position="527"/>
    </location>
</feature>
<evidence type="ECO:0000256" key="16">
    <source>
        <dbReference type="ARBA" id="ARBA00050554"/>
    </source>
</evidence>
<keyword evidence="14" id="KW-0968">Cytoplasmic vesicle</keyword>
<dbReference type="PROSITE" id="PS50850">
    <property type="entry name" value="MFS"/>
    <property type="match status" value="1"/>
</dbReference>
<comment type="function">
    <text evidence="21">Receptor for CM101, a polysaccharide produced by group B Streptococcus with antipathoangiogenic properties.</text>
</comment>
<comment type="catalytic activity">
    <reaction evidence="15">
        <text>2 nitrate(out) + H(+)(out) = 2 nitrate(in) + H(+)(in)</text>
        <dbReference type="Rhea" id="RHEA:71539"/>
        <dbReference type="ChEBI" id="CHEBI:15378"/>
        <dbReference type="ChEBI" id="CHEBI:17632"/>
    </reaction>
    <physiologicalReaction direction="left-to-right" evidence="15">
        <dbReference type="Rhea" id="RHEA:71540"/>
    </physiologicalReaction>
</comment>
<dbReference type="CDD" id="cd17318">
    <property type="entry name" value="MFS_SLC17"/>
    <property type="match status" value="1"/>
</dbReference>
<dbReference type="Proteomes" id="UP001165740">
    <property type="component" value="Chromosome 13"/>
</dbReference>
<comment type="catalytic activity">
    <reaction evidence="18">
        <text>N-acetyl-L-aspartyl-L-glutamate(out) = N-acetyl-L-aspartyl-L-glutamate(in)</text>
        <dbReference type="Rhea" id="RHEA:72599"/>
        <dbReference type="ChEBI" id="CHEBI:76931"/>
    </reaction>
    <physiologicalReaction direction="left-to-right" evidence="18">
        <dbReference type="Rhea" id="RHEA:72600"/>
    </physiologicalReaction>
</comment>
<feature type="transmembrane region" description="Helical" evidence="27">
    <location>
        <begin position="27"/>
        <end position="54"/>
    </location>
</feature>
<comment type="catalytic activity">
    <reaction evidence="17">
        <text>N-acetylneuraminate(in) + H(+)(in) = N-acetylneuraminate(out) + H(+)(out)</text>
        <dbReference type="Rhea" id="RHEA:28987"/>
        <dbReference type="ChEBI" id="CHEBI:15378"/>
        <dbReference type="ChEBI" id="CHEBI:35418"/>
    </reaction>
    <physiologicalReaction direction="right-to-left" evidence="17">
        <dbReference type="Rhea" id="RHEA:28989"/>
    </physiologicalReaction>
</comment>
<feature type="compositionally biased region" description="Basic and acidic residues" evidence="26">
    <location>
        <begin position="490"/>
        <end position="508"/>
    </location>
</feature>
<evidence type="ECO:0000256" key="14">
    <source>
        <dbReference type="ARBA" id="ARBA00023329"/>
    </source>
</evidence>
<reference evidence="30 31" key="1">
    <citation type="submission" date="2025-04" db="UniProtKB">
        <authorList>
            <consortium name="RefSeq"/>
        </authorList>
    </citation>
    <scope>IDENTIFICATION</scope>
</reference>
<comment type="catalytic activity">
    <reaction evidence="20">
        <text>D-glucuronate(out) + H(+)(out) = D-glucuronate(in) + H(+)(in)</text>
        <dbReference type="Rhea" id="RHEA:72591"/>
        <dbReference type="ChEBI" id="CHEBI:15378"/>
        <dbReference type="ChEBI" id="CHEBI:58720"/>
    </reaction>
    <physiologicalReaction direction="left-to-right" evidence="20">
        <dbReference type="Rhea" id="RHEA:72592"/>
    </physiologicalReaction>
</comment>
<evidence type="ECO:0000256" key="13">
    <source>
        <dbReference type="ARBA" id="ARBA00023228"/>
    </source>
</evidence>
<keyword evidence="12" id="KW-0325">Glycoprotein</keyword>
<evidence type="ECO:0000256" key="27">
    <source>
        <dbReference type="SAM" id="Phobius"/>
    </source>
</evidence>
<proteinExistence type="predicted"/>
<evidence type="ECO:0000256" key="7">
    <source>
        <dbReference type="ARBA" id="ARBA00022692"/>
    </source>
</evidence>
<dbReference type="Gene3D" id="1.20.1250.20">
    <property type="entry name" value="MFS general substrate transporter like domains"/>
    <property type="match status" value="2"/>
</dbReference>
<evidence type="ECO:0000259" key="28">
    <source>
        <dbReference type="PROSITE" id="PS50850"/>
    </source>
</evidence>
<keyword evidence="9 27" id="KW-1133">Transmembrane helix</keyword>
<dbReference type="GO" id="GO:0016323">
    <property type="term" value="C:basolateral plasma membrane"/>
    <property type="evidence" value="ECO:0007669"/>
    <property type="project" value="UniProtKB-SubCell"/>
</dbReference>
<evidence type="ECO:0000256" key="22">
    <source>
        <dbReference type="ARBA" id="ARBA00069713"/>
    </source>
</evidence>
<feature type="transmembrane region" description="Helical" evidence="27">
    <location>
        <begin position="317"/>
        <end position="340"/>
    </location>
</feature>
<evidence type="ECO:0000256" key="11">
    <source>
        <dbReference type="ARBA" id="ARBA00023136"/>
    </source>
</evidence>
<keyword evidence="10" id="KW-0770">Synapse</keyword>
<keyword evidence="13" id="KW-0458">Lysosome</keyword>
<evidence type="ECO:0000256" key="15">
    <source>
        <dbReference type="ARBA" id="ARBA00050101"/>
    </source>
</evidence>
<feature type="transmembrane region" description="Helical" evidence="27">
    <location>
        <begin position="215"/>
        <end position="235"/>
    </location>
</feature>
<dbReference type="FunFam" id="1.20.1250.20:FF:000067">
    <property type="entry name" value="sialin isoform X2"/>
    <property type="match status" value="1"/>
</dbReference>
<dbReference type="GO" id="GO:0006820">
    <property type="term" value="P:monoatomic anion transport"/>
    <property type="evidence" value="ECO:0007669"/>
    <property type="project" value="TreeGrafter"/>
</dbReference>
<dbReference type="AlphaFoldDB" id="A0A9W2YLR1"/>
<dbReference type="InterPro" id="IPR011701">
    <property type="entry name" value="MFS"/>
</dbReference>
<comment type="catalytic activity">
    <reaction evidence="19">
        <text>L-glutamate(out) = L-glutamate(in)</text>
        <dbReference type="Rhea" id="RHEA:66336"/>
        <dbReference type="ChEBI" id="CHEBI:29985"/>
    </reaction>
    <physiologicalReaction direction="left-to-right" evidence="19">
        <dbReference type="Rhea" id="RHEA:66337"/>
    </physiologicalReaction>
</comment>
<evidence type="ECO:0000256" key="23">
    <source>
        <dbReference type="ARBA" id="ARBA00080244"/>
    </source>
</evidence>
<evidence type="ECO:0000256" key="10">
    <source>
        <dbReference type="ARBA" id="ARBA00023018"/>
    </source>
</evidence>
<evidence type="ECO:0000256" key="12">
    <source>
        <dbReference type="ARBA" id="ARBA00023180"/>
    </source>
</evidence>
<keyword evidence="6" id="KW-1003">Cell membrane</keyword>
<dbReference type="GO" id="GO:0015293">
    <property type="term" value="F:symporter activity"/>
    <property type="evidence" value="ECO:0007669"/>
    <property type="project" value="UniProtKB-KW"/>
</dbReference>
<evidence type="ECO:0000256" key="8">
    <source>
        <dbReference type="ARBA" id="ARBA00022847"/>
    </source>
</evidence>
<dbReference type="OMA" id="MSYAIPN"/>
<protein>
    <recommendedName>
        <fullName evidence="22">Sialin</fullName>
    </recommendedName>
    <alternativeName>
        <fullName evidence="25">H(+)/nitrate cotransporter</fullName>
    </alternativeName>
    <alternativeName>
        <fullName evidence="23">H(+)/sialic acid cotransporter</fullName>
    </alternativeName>
    <alternativeName>
        <fullName evidence="24">Vesicular excitatory amino acid transporter</fullName>
    </alternativeName>
</protein>
<organism evidence="29 31">
    <name type="scientific">Biomphalaria glabrata</name>
    <name type="common">Bloodfluke planorb</name>
    <name type="synonym">Freshwater snail</name>
    <dbReference type="NCBI Taxonomy" id="6526"/>
    <lineage>
        <taxon>Eukaryota</taxon>
        <taxon>Metazoa</taxon>
        <taxon>Spiralia</taxon>
        <taxon>Lophotrochozoa</taxon>
        <taxon>Mollusca</taxon>
        <taxon>Gastropoda</taxon>
        <taxon>Heterobranchia</taxon>
        <taxon>Euthyneura</taxon>
        <taxon>Panpulmonata</taxon>
        <taxon>Hygrophila</taxon>
        <taxon>Lymnaeoidea</taxon>
        <taxon>Planorbidae</taxon>
        <taxon>Biomphalaria</taxon>
    </lineage>
</organism>
<keyword evidence="5" id="KW-0813">Transport</keyword>
<evidence type="ECO:0000256" key="17">
    <source>
        <dbReference type="ARBA" id="ARBA00050625"/>
    </source>
</evidence>
<dbReference type="GO" id="GO:0030672">
    <property type="term" value="C:synaptic vesicle membrane"/>
    <property type="evidence" value="ECO:0007669"/>
    <property type="project" value="UniProtKB-SubCell"/>
</dbReference>
<gene>
    <name evidence="30 31" type="primary">LOC106051854</name>
</gene>
<evidence type="ECO:0000256" key="25">
    <source>
        <dbReference type="ARBA" id="ARBA00081925"/>
    </source>
</evidence>
<evidence type="ECO:0000256" key="24">
    <source>
        <dbReference type="ARBA" id="ARBA00081195"/>
    </source>
</evidence>
<keyword evidence="11 27" id="KW-0472">Membrane</keyword>
<dbReference type="RefSeq" id="XP_055863605.1">
    <property type="nucleotide sequence ID" value="XM_056007630.1"/>
</dbReference>
<evidence type="ECO:0000256" key="5">
    <source>
        <dbReference type="ARBA" id="ARBA00022448"/>
    </source>
</evidence>
<evidence type="ECO:0000256" key="26">
    <source>
        <dbReference type="SAM" id="MobiDB-lite"/>
    </source>
</evidence>
<dbReference type="SUPFAM" id="SSF103473">
    <property type="entry name" value="MFS general substrate transporter"/>
    <property type="match status" value="1"/>
</dbReference>
<feature type="transmembrane region" description="Helical" evidence="27">
    <location>
        <begin position="412"/>
        <end position="435"/>
    </location>
</feature>
<evidence type="ECO:0000256" key="1">
    <source>
        <dbReference type="ARBA" id="ARBA00004432"/>
    </source>
</evidence>
<dbReference type="Pfam" id="PF07690">
    <property type="entry name" value="MFS_1"/>
    <property type="match status" value="1"/>
</dbReference>
<evidence type="ECO:0000313" key="29">
    <source>
        <dbReference type="Proteomes" id="UP001165740"/>
    </source>
</evidence>
<evidence type="ECO:0000256" key="6">
    <source>
        <dbReference type="ARBA" id="ARBA00022475"/>
    </source>
</evidence>
<evidence type="ECO:0000256" key="4">
    <source>
        <dbReference type="ARBA" id="ARBA00004656"/>
    </source>
</evidence>
<evidence type="ECO:0000313" key="30">
    <source>
        <dbReference type="RefSeq" id="XP_055863604.1"/>
    </source>
</evidence>
<dbReference type="OrthoDB" id="2985014at2759"/>
<keyword evidence="8" id="KW-0769">Symport</keyword>
<dbReference type="GO" id="GO:0005765">
    <property type="term" value="C:lysosomal membrane"/>
    <property type="evidence" value="ECO:0007669"/>
    <property type="project" value="UniProtKB-SubCell"/>
</dbReference>
<evidence type="ECO:0000256" key="20">
    <source>
        <dbReference type="ARBA" id="ARBA00051612"/>
    </source>
</evidence>
<dbReference type="RefSeq" id="XP_055863604.1">
    <property type="nucleotide sequence ID" value="XM_056007629.1"/>
</dbReference>
<evidence type="ECO:0000313" key="31">
    <source>
        <dbReference type="RefSeq" id="XP_055863605.1"/>
    </source>
</evidence>
<sequence length="527" mass="58128">MTADVKHNIKDKEQTESVPLLCSKRWTLAYCGVFGFFFIYALRVNLSVGIVCMVNDTKKESANQTEDETCMSNTNVNATKHEGEFNWDKSQTSLLLSSFFYGYITTQVLGGWLSGRFGGKRVLGIGVGITAICNLLVPVAARWDYRSVLALRIIMGISEGAAFPSMHSLWGRWAPPLERTKLSSFTYAGQNLGNIVTYILSGWLCVHGFDGGWPSIFYVTGGGCLVWVIIWFIVVSDSPEDHPTISKAERDYIVTTRGKLQANKDFKVPWLAVLKTRAIWVCLTAHVCNNWMHYTLLTGLPTFMKEALKFDIDQNGLLSAVPYMVMVCTSISAGQLADFLRKKYLSTTFTRRLFQAIGFLGGGSCIVGVGFIGCEHRNAAVALLAIAVGFEGLCYAGYMVNQVDFAPRYAGVLYGMTNMVATVPGIVAPLVVGALTPNKTQEEWKRVFYICGAFTLVGTIVFGGFAVGELEPWAKMAPDMEEEIPPPNSEDDKEKGHKDEEVKKKPNDNGHINSAMVFSTLELSQDD</sequence>
<comment type="catalytic activity">
    <reaction evidence="16">
        <text>L-aspartate(out) = L-aspartate(in)</text>
        <dbReference type="Rhea" id="RHEA:66332"/>
        <dbReference type="ChEBI" id="CHEBI:29991"/>
    </reaction>
    <physiologicalReaction direction="left-to-right" evidence="16">
        <dbReference type="Rhea" id="RHEA:66333"/>
    </physiologicalReaction>
</comment>
<dbReference type="InterPro" id="IPR036259">
    <property type="entry name" value="MFS_trans_sf"/>
</dbReference>
<keyword evidence="7 27" id="KW-0812">Transmembrane</keyword>
<dbReference type="InterPro" id="IPR020846">
    <property type="entry name" value="MFS_dom"/>
</dbReference>
<keyword evidence="29" id="KW-1185">Reference proteome</keyword>
<feature type="transmembrane region" description="Helical" evidence="27">
    <location>
        <begin position="447"/>
        <end position="467"/>
    </location>
</feature>
<feature type="domain" description="Major facilitator superfamily (MFS) profile" evidence="28">
    <location>
        <begin position="33"/>
        <end position="470"/>
    </location>
</feature>
<comment type="subcellular location">
    <subcellularLocation>
        <location evidence="2">Basolateral cell membrane</location>
        <topology evidence="2">Multi-pass membrane protein</topology>
    </subcellularLocation>
    <subcellularLocation>
        <location evidence="3">Cytoplasmic vesicle</location>
        <location evidence="3">Secretory vesicle membrane</location>
        <topology evidence="3">Multi-pass membrane protein</topology>
    </subcellularLocation>
    <subcellularLocation>
        <location evidence="1">Cytoplasmic vesicle</location>
        <location evidence="1">Secretory vesicle</location>
        <location evidence="1">Synaptic vesicle membrane</location>
    </subcellularLocation>
    <subcellularLocation>
        <location evidence="4">Lysosome membrane</location>
    </subcellularLocation>
</comment>
<dbReference type="InterPro" id="IPR050382">
    <property type="entry name" value="MFS_Na/Anion_cotransporter"/>
</dbReference>
<evidence type="ECO:0000256" key="3">
    <source>
        <dbReference type="ARBA" id="ARBA00004638"/>
    </source>
</evidence>
<evidence type="ECO:0000256" key="2">
    <source>
        <dbReference type="ARBA" id="ARBA00004554"/>
    </source>
</evidence>
<feature type="transmembrane region" description="Helical" evidence="27">
    <location>
        <begin position="379"/>
        <end position="400"/>
    </location>
</feature>
<accession>A0A9W2YLR1</accession>
<dbReference type="GO" id="GO:0046942">
    <property type="term" value="P:carboxylic acid transport"/>
    <property type="evidence" value="ECO:0007669"/>
    <property type="project" value="UniProtKB-ARBA"/>
</dbReference>
<evidence type="ECO:0000256" key="9">
    <source>
        <dbReference type="ARBA" id="ARBA00022989"/>
    </source>
</evidence>
<dbReference type="GeneID" id="106051854"/>
<name>A0A9W2YLR1_BIOGL</name>
<evidence type="ECO:0000256" key="21">
    <source>
        <dbReference type="ARBA" id="ARBA00056891"/>
    </source>
</evidence>
<dbReference type="PANTHER" id="PTHR11662">
    <property type="entry name" value="SOLUTE CARRIER FAMILY 17"/>
    <property type="match status" value="1"/>
</dbReference>
<evidence type="ECO:0000256" key="18">
    <source>
        <dbReference type="ARBA" id="ARBA00051403"/>
    </source>
</evidence>
<dbReference type="PANTHER" id="PTHR11662:SF399">
    <property type="entry name" value="FI19708P1-RELATED"/>
    <property type="match status" value="1"/>
</dbReference>
<feature type="transmembrane region" description="Helical" evidence="27">
    <location>
        <begin position="122"/>
        <end position="143"/>
    </location>
</feature>
<feature type="transmembrane region" description="Helical" evidence="27">
    <location>
        <begin position="352"/>
        <end position="373"/>
    </location>
</feature>